<evidence type="ECO:0000313" key="2">
    <source>
        <dbReference type="Proteomes" id="UP000033769"/>
    </source>
</evidence>
<organism evidence="1 2">
    <name type="scientific">Orientia tsutsugamushi str. Gilliam</name>
    <dbReference type="NCBI Taxonomy" id="1359184"/>
    <lineage>
        <taxon>Bacteria</taxon>
        <taxon>Pseudomonadati</taxon>
        <taxon>Pseudomonadota</taxon>
        <taxon>Alphaproteobacteria</taxon>
        <taxon>Rickettsiales</taxon>
        <taxon>Rickettsiaceae</taxon>
        <taxon>Rickettsieae</taxon>
        <taxon>Orientia</taxon>
    </lineage>
</organism>
<dbReference type="Proteomes" id="UP000033769">
    <property type="component" value="Unassembled WGS sequence"/>
</dbReference>
<gene>
    <name evidence="1" type="ORF">OTSGILL_1325</name>
</gene>
<accession>A0A0F3MB54</accession>
<comment type="caution">
    <text evidence="1">The sequence shown here is derived from an EMBL/GenBank/DDBJ whole genome shotgun (WGS) entry which is preliminary data.</text>
</comment>
<dbReference type="EMBL" id="LANO01000018">
    <property type="protein sequence ID" value="KJV52692.1"/>
    <property type="molecule type" value="Genomic_DNA"/>
</dbReference>
<dbReference type="AlphaFoldDB" id="A0A0F3MB54"/>
<sequence>MLQAGYQNRFTHSQSILDSLTQREANLIQQETPWP</sequence>
<evidence type="ECO:0000313" key="1">
    <source>
        <dbReference type="EMBL" id="KJV52692.1"/>
    </source>
</evidence>
<protein>
    <submittedName>
        <fullName evidence="1">Uncharacterized protein</fullName>
    </submittedName>
</protein>
<name>A0A0F3MB54_ORITS</name>
<reference evidence="1 2" key="1">
    <citation type="submission" date="2015-02" db="EMBL/GenBank/DDBJ databases">
        <title>Genome Sequencing of Rickettsiales.</title>
        <authorList>
            <person name="Daugherty S.C."/>
            <person name="Su Q."/>
            <person name="Abolude K."/>
            <person name="Beier-Sexton M."/>
            <person name="Carlyon J.A."/>
            <person name="Carter R."/>
            <person name="Day N.P."/>
            <person name="Dumler S.J."/>
            <person name="Dyachenko V."/>
            <person name="Godinez A."/>
            <person name="Kurtti T.J."/>
            <person name="Lichay M."/>
            <person name="Mullins K.E."/>
            <person name="Ott S."/>
            <person name="Pappas-Brown V."/>
            <person name="Paris D.H."/>
            <person name="Patel P."/>
            <person name="Richards A.L."/>
            <person name="Sadzewicz L."/>
            <person name="Sears K."/>
            <person name="Seidman D."/>
            <person name="Sengamalay N."/>
            <person name="Stenos J."/>
            <person name="Tallon L.J."/>
            <person name="Vincent G."/>
            <person name="Fraser C.M."/>
            <person name="Munderloh U."/>
            <person name="Dunning-Hotopp J.C."/>
        </authorList>
    </citation>
    <scope>NUCLEOTIDE SEQUENCE [LARGE SCALE GENOMIC DNA]</scope>
    <source>
        <strain evidence="1 2">Gilliam</strain>
    </source>
</reference>
<dbReference type="PATRIC" id="fig|1359184.3.peg.615"/>
<proteinExistence type="predicted"/>